<keyword evidence="5" id="KW-1185">Reference proteome</keyword>
<dbReference type="EMBL" id="UXAU01000020">
    <property type="protein sequence ID" value="VDC24712.1"/>
    <property type="molecule type" value="Genomic_DNA"/>
</dbReference>
<evidence type="ECO:0000259" key="3">
    <source>
        <dbReference type="Pfam" id="PF03816"/>
    </source>
</evidence>
<comment type="similarity">
    <text evidence="1">Belongs to the LytR/CpsA/Psr (LCP) family.</text>
</comment>
<organism evidence="4 5">
    <name type="scientific">Arthrobacter ulcerisalmonis</name>
    <dbReference type="NCBI Taxonomy" id="2483813"/>
    <lineage>
        <taxon>Bacteria</taxon>
        <taxon>Bacillati</taxon>
        <taxon>Actinomycetota</taxon>
        <taxon>Actinomycetes</taxon>
        <taxon>Micrococcales</taxon>
        <taxon>Micrococcaceae</taxon>
        <taxon>Arthrobacter</taxon>
    </lineage>
</organism>
<name>A0A3P5WTU9_9MICC</name>
<evidence type="ECO:0000313" key="4">
    <source>
        <dbReference type="EMBL" id="VDC24712.1"/>
    </source>
</evidence>
<evidence type="ECO:0000256" key="1">
    <source>
        <dbReference type="ARBA" id="ARBA00006068"/>
    </source>
</evidence>
<dbReference type="Pfam" id="PF03816">
    <property type="entry name" value="LytR_cpsA_psr"/>
    <property type="match status" value="1"/>
</dbReference>
<dbReference type="PANTHER" id="PTHR33392">
    <property type="entry name" value="POLYISOPRENYL-TEICHOIC ACID--PEPTIDOGLYCAN TEICHOIC ACID TRANSFERASE TAGU"/>
    <property type="match status" value="1"/>
</dbReference>
<evidence type="ECO:0000256" key="2">
    <source>
        <dbReference type="SAM" id="Phobius"/>
    </source>
</evidence>
<accession>A0A3P5WTU9</accession>
<keyword evidence="2" id="KW-1133">Transmembrane helix</keyword>
<proteinExistence type="inferred from homology"/>
<keyword evidence="2" id="KW-0472">Membrane</keyword>
<dbReference type="AlphaFoldDB" id="A0A3P5WTU9"/>
<dbReference type="NCBIfam" id="TIGR00350">
    <property type="entry name" value="lytR_cpsA_psr"/>
    <property type="match status" value="1"/>
</dbReference>
<keyword evidence="2" id="KW-0812">Transmembrane</keyword>
<evidence type="ECO:0000313" key="5">
    <source>
        <dbReference type="Proteomes" id="UP000280861"/>
    </source>
</evidence>
<feature type="transmembrane region" description="Helical" evidence="2">
    <location>
        <begin position="16"/>
        <end position="36"/>
    </location>
</feature>
<dbReference type="Gene3D" id="3.40.630.190">
    <property type="entry name" value="LCP protein"/>
    <property type="match status" value="1"/>
</dbReference>
<reference evidence="4 5" key="1">
    <citation type="submission" date="2018-11" db="EMBL/GenBank/DDBJ databases">
        <authorList>
            <person name="Criscuolo A."/>
        </authorList>
    </citation>
    <scope>NUCLEOTIDE SEQUENCE [LARGE SCALE GENOMIC DNA]</scope>
    <source>
        <strain evidence="4">AT11b</strain>
    </source>
</reference>
<dbReference type="InterPro" id="IPR050922">
    <property type="entry name" value="LytR/CpsA/Psr_CW_biosynth"/>
</dbReference>
<protein>
    <submittedName>
        <fullName evidence="4">Regulatory protein MsrR</fullName>
    </submittedName>
</protein>
<gene>
    <name evidence="4" type="primary">msrR</name>
    <name evidence="4" type="ORF">PSET11_01424</name>
</gene>
<dbReference type="InterPro" id="IPR004474">
    <property type="entry name" value="LytR_CpsA_psr"/>
</dbReference>
<dbReference type="RefSeq" id="WP_377973580.1">
    <property type="nucleotide sequence ID" value="NZ_JBHTHK010000001.1"/>
</dbReference>
<feature type="domain" description="Cell envelope-related transcriptional attenuator" evidence="3">
    <location>
        <begin position="99"/>
        <end position="243"/>
    </location>
</feature>
<dbReference type="PANTHER" id="PTHR33392:SF6">
    <property type="entry name" value="POLYISOPRENYL-TEICHOIC ACID--PEPTIDOGLYCAN TEICHOIC ACID TRANSFERASE TAGU"/>
    <property type="match status" value="1"/>
</dbReference>
<sequence>MPEPPRRKRSHKTRNVLLVAAALVVVAVVVAGGYLWNLSNTFDSQSQKIESAFPAETSRPQKVEAPAGQKAPMNILLMGSDSRGATSLDAVDGVATDQRADTLMLVHIPADRKNVYAMSIMRDLWVPIPGSGEAKINAALAVGGVPKMVETVESVFNQRIDHVAMVDFESFKGLTDALGGVDVNVQIPFTSTHGKFVFKAGPNTMNGEQALGFVRERYAFVDGDYQRVRNQQLFLKSIMAKLISSQTLTNPVTISNVVGAVSPFVSVDSGLNASALGALGLELSGIRQNNISMFTLPTLGTGTSADGQSIVIKNPDAIASISSALASDTLGDYVAANNFQNGN</sequence>
<dbReference type="Proteomes" id="UP000280861">
    <property type="component" value="Unassembled WGS sequence"/>
</dbReference>